<keyword evidence="3" id="KW-1003">Cell membrane</keyword>
<dbReference type="InterPro" id="IPR007353">
    <property type="entry name" value="DUF421"/>
</dbReference>
<sequence>MELLKEIFGSVQEISPYIFTIRTILVGILLFVEGKILPHRAGGQFAGFDFVFFWMMGGITAAPLLEPKISFVNTVAIIITVYVLHYLISYIAVKNRAFAKVVFGRSITLVSEGKLLRPNMAKAFFPLELLLSDMRNVDVPNIGDAEAAVLETSGHVSVLKKSDSQPVTPKDLNIETMGGGYPTVLINEGKIVKKNLTELGYDEKWLKEELLKKGILNVKDVYAALIDSSGELYYSVVTENKKY</sequence>
<dbReference type="Gene3D" id="3.30.240.20">
    <property type="entry name" value="bsu07140 like domains"/>
    <property type="match status" value="2"/>
</dbReference>
<feature type="transmembrane region" description="Helical" evidence="7">
    <location>
        <begin position="45"/>
        <end position="65"/>
    </location>
</feature>
<evidence type="ECO:0000256" key="3">
    <source>
        <dbReference type="ARBA" id="ARBA00022475"/>
    </source>
</evidence>
<dbReference type="InterPro" id="IPR023090">
    <property type="entry name" value="UPF0702_alpha/beta_dom_sf"/>
</dbReference>
<evidence type="ECO:0000259" key="8">
    <source>
        <dbReference type="Pfam" id="PF04239"/>
    </source>
</evidence>
<evidence type="ECO:0000256" key="5">
    <source>
        <dbReference type="ARBA" id="ARBA00022989"/>
    </source>
</evidence>
<keyword evidence="10" id="KW-1185">Reference proteome</keyword>
<evidence type="ECO:0000256" key="1">
    <source>
        <dbReference type="ARBA" id="ARBA00004651"/>
    </source>
</evidence>
<dbReference type="EMBL" id="FQZO01000005">
    <property type="protein sequence ID" value="SHJ48371.1"/>
    <property type="molecule type" value="Genomic_DNA"/>
</dbReference>
<comment type="subcellular location">
    <subcellularLocation>
        <location evidence="1">Cell membrane</location>
        <topology evidence="1">Multi-pass membrane protein</topology>
    </subcellularLocation>
</comment>
<feature type="transmembrane region" description="Helical" evidence="7">
    <location>
        <begin position="71"/>
        <end position="93"/>
    </location>
</feature>
<dbReference type="AlphaFoldDB" id="A0A1M6JNU3"/>
<dbReference type="OrthoDB" id="9778331at2"/>
<keyword evidence="5 7" id="KW-1133">Transmembrane helix</keyword>
<keyword evidence="6 7" id="KW-0472">Membrane</keyword>
<dbReference type="Pfam" id="PF04239">
    <property type="entry name" value="DUF421"/>
    <property type="match status" value="1"/>
</dbReference>
<dbReference type="RefSeq" id="WP_073008806.1">
    <property type="nucleotide sequence ID" value="NZ_FQZO01000005.1"/>
</dbReference>
<gene>
    <name evidence="9" type="ORF">SAMN05444401_3172</name>
</gene>
<dbReference type="PANTHER" id="PTHR34582">
    <property type="entry name" value="UPF0702 TRANSMEMBRANE PROTEIN YCAP"/>
    <property type="match status" value="1"/>
</dbReference>
<dbReference type="PANTHER" id="PTHR34582:SF6">
    <property type="entry name" value="UPF0702 TRANSMEMBRANE PROTEIN YCAP"/>
    <property type="match status" value="1"/>
</dbReference>
<accession>A0A1M6JNU3</accession>
<evidence type="ECO:0000313" key="9">
    <source>
        <dbReference type="EMBL" id="SHJ48371.1"/>
    </source>
</evidence>
<evidence type="ECO:0000256" key="7">
    <source>
        <dbReference type="SAM" id="Phobius"/>
    </source>
</evidence>
<protein>
    <submittedName>
        <fullName evidence="9">Uncharacterized membrane protein YcaP, DUF421 family</fullName>
    </submittedName>
</protein>
<reference evidence="9 10" key="1">
    <citation type="submission" date="2016-11" db="EMBL/GenBank/DDBJ databases">
        <authorList>
            <person name="Jaros S."/>
            <person name="Januszkiewicz K."/>
            <person name="Wedrychowicz H."/>
        </authorList>
    </citation>
    <scope>NUCLEOTIDE SEQUENCE [LARGE SCALE GENOMIC DNA]</scope>
    <source>
        <strain evidence="9 10">DSM 21864</strain>
    </source>
</reference>
<comment type="similarity">
    <text evidence="2">Belongs to the UPF0702 family.</text>
</comment>
<evidence type="ECO:0000256" key="2">
    <source>
        <dbReference type="ARBA" id="ARBA00006448"/>
    </source>
</evidence>
<keyword evidence="4 7" id="KW-0812">Transmembrane</keyword>
<dbReference type="Proteomes" id="UP000184080">
    <property type="component" value="Unassembled WGS sequence"/>
</dbReference>
<evidence type="ECO:0000256" key="6">
    <source>
        <dbReference type="ARBA" id="ARBA00023136"/>
    </source>
</evidence>
<dbReference type="GO" id="GO:0005886">
    <property type="term" value="C:plasma membrane"/>
    <property type="evidence" value="ECO:0007669"/>
    <property type="project" value="UniProtKB-SubCell"/>
</dbReference>
<feature type="domain" description="YetF C-terminal" evidence="8">
    <location>
        <begin position="94"/>
        <end position="224"/>
    </location>
</feature>
<proteinExistence type="inferred from homology"/>
<name>A0A1M6JNU3_9CLOT</name>
<feature type="transmembrane region" description="Helical" evidence="7">
    <location>
        <begin position="14"/>
        <end position="33"/>
    </location>
</feature>
<evidence type="ECO:0000313" key="10">
    <source>
        <dbReference type="Proteomes" id="UP000184080"/>
    </source>
</evidence>
<evidence type="ECO:0000256" key="4">
    <source>
        <dbReference type="ARBA" id="ARBA00022692"/>
    </source>
</evidence>
<dbReference type="STRING" id="1121298.SAMN05444401_3172"/>
<organism evidence="9 10">
    <name type="scientific">Clostridium amylolyticum</name>
    <dbReference type="NCBI Taxonomy" id="1121298"/>
    <lineage>
        <taxon>Bacteria</taxon>
        <taxon>Bacillati</taxon>
        <taxon>Bacillota</taxon>
        <taxon>Clostridia</taxon>
        <taxon>Eubacteriales</taxon>
        <taxon>Clostridiaceae</taxon>
        <taxon>Clostridium</taxon>
    </lineage>
</organism>